<proteinExistence type="predicted"/>
<reference evidence="1" key="1">
    <citation type="submission" date="2021-01" db="EMBL/GenBank/DDBJ databases">
        <authorList>
            <person name="Corre E."/>
            <person name="Pelletier E."/>
            <person name="Niang G."/>
            <person name="Scheremetjew M."/>
            <person name="Finn R."/>
            <person name="Kale V."/>
            <person name="Holt S."/>
            <person name="Cochrane G."/>
            <person name="Meng A."/>
            <person name="Brown T."/>
            <person name="Cohen L."/>
        </authorList>
    </citation>
    <scope>NUCLEOTIDE SEQUENCE</scope>
    <source>
        <strain evidence="1">CCMP722</strain>
    </source>
</reference>
<evidence type="ECO:0008006" key="2">
    <source>
        <dbReference type="Google" id="ProtNLM"/>
    </source>
</evidence>
<dbReference type="Pfam" id="PF03645">
    <property type="entry name" value="Tctex-1"/>
    <property type="match status" value="1"/>
</dbReference>
<organism evidence="1">
    <name type="scientific">Pyramimonas obovata</name>
    <dbReference type="NCBI Taxonomy" id="1411642"/>
    <lineage>
        <taxon>Eukaryota</taxon>
        <taxon>Viridiplantae</taxon>
        <taxon>Chlorophyta</taxon>
        <taxon>Pyramimonadophyceae</taxon>
        <taxon>Pyramimonadales</taxon>
        <taxon>Pyramimonadaceae</taxon>
        <taxon>Pyramimonas</taxon>
        <taxon>Pyramimonas incertae sedis</taxon>
    </lineage>
</organism>
<name>A0A7S0N503_9CHLO</name>
<accession>A0A7S0N503</accession>
<sequence>MMDEDGFGGSGLREEQLITPEEMETIIRESIDSTLGSSAFVHSKVNAWTSNVVEGCLKRLAALAKPFKYVVTCALVQKSGGGMHTASTSLWDPNTDAKTTIIWENPTMHCIVTVYWLAI</sequence>
<dbReference type="PANTHER" id="PTHR21255:SF4">
    <property type="entry name" value="DYNEIN LIGHT CHAIN TCTEX-TYPE"/>
    <property type="match status" value="1"/>
</dbReference>
<dbReference type="InterPro" id="IPR038586">
    <property type="entry name" value="Tctex-1-like_sf"/>
</dbReference>
<gene>
    <name evidence="1" type="ORF">POBO1169_LOCUS5326</name>
</gene>
<dbReference type="GO" id="GO:0005737">
    <property type="term" value="C:cytoplasm"/>
    <property type="evidence" value="ECO:0007669"/>
    <property type="project" value="TreeGrafter"/>
</dbReference>
<dbReference type="EMBL" id="HBFA01010167">
    <property type="protein sequence ID" value="CAD8658277.1"/>
    <property type="molecule type" value="Transcribed_RNA"/>
</dbReference>
<dbReference type="PANTHER" id="PTHR21255">
    <property type="entry name" value="T-COMPLEX-ASSOCIATED-TESTIS-EXPRESSED 1/ DYNEIN LIGHT CHAIN"/>
    <property type="match status" value="1"/>
</dbReference>
<dbReference type="AlphaFoldDB" id="A0A7S0N503"/>
<dbReference type="GO" id="GO:0005868">
    <property type="term" value="C:cytoplasmic dynein complex"/>
    <property type="evidence" value="ECO:0007669"/>
    <property type="project" value="TreeGrafter"/>
</dbReference>
<evidence type="ECO:0000313" key="1">
    <source>
        <dbReference type="EMBL" id="CAD8658277.1"/>
    </source>
</evidence>
<dbReference type="Gene3D" id="3.30.1140.40">
    <property type="entry name" value="Tctex-1"/>
    <property type="match status" value="1"/>
</dbReference>
<dbReference type="GO" id="GO:0045505">
    <property type="term" value="F:dynein intermediate chain binding"/>
    <property type="evidence" value="ECO:0007669"/>
    <property type="project" value="TreeGrafter"/>
</dbReference>
<dbReference type="GO" id="GO:0007018">
    <property type="term" value="P:microtubule-based movement"/>
    <property type="evidence" value="ECO:0007669"/>
    <property type="project" value="TreeGrafter"/>
</dbReference>
<protein>
    <recommendedName>
        <fullName evidence="2">Dynein light chain Tctex-type 1</fullName>
    </recommendedName>
</protein>
<dbReference type="CDD" id="cd21455">
    <property type="entry name" value="DLC-like_DYNLT1_DYNLT3"/>
    <property type="match status" value="1"/>
</dbReference>
<dbReference type="InterPro" id="IPR005334">
    <property type="entry name" value="Tctex-1-like"/>
</dbReference>